<evidence type="ECO:0000313" key="3">
    <source>
        <dbReference type="Proteomes" id="UP001146453"/>
    </source>
</evidence>
<dbReference type="Proteomes" id="UP001146453">
    <property type="component" value="Unassembled WGS sequence"/>
</dbReference>
<keyword evidence="3" id="KW-1185">Reference proteome</keyword>
<feature type="non-terminal residue" evidence="2">
    <location>
        <position position="1"/>
    </location>
</feature>
<name>A0ABT4RB89_9CORY</name>
<organism evidence="2 3">
    <name type="scientific">Corynebacterium lehmanniae</name>
    <dbReference type="NCBI Taxonomy" id="2913497"/>
    <lineage>
        <taxon>Bacteria</taxon>
        <taxon>Bacillati</taxon>
        <taxon>Actinomycetota</taxon>
        <taxon>Actinomycetes</taxon>
        <taxon>Mycobacteriales</taxon>
        <taxon>Corynebacteriaceae</taxon>
        <taxon>Corynebacterium</taxon>
    </lineage>
</organism>
<protein>
    <submittedName>
        <fullName evidence="2">Ig domain-containing protein</fullName>
    </submittedName>
</protein>
<proteinExistence type="predicted"/>
<sequence>GEDKPSEEESPAEESGEDKPSEEETPAEESGEDKPSEEETPAEESGEDKPSEEETPAEDDSAENDEIELTLPTAPALVVDQGELKYVIAADKDAAVKVEGLPAGLTFDEKTNTISGTATEAGTFEVTVTATKGGQAVTKTLDLVVNDAPEAEQTGSSMEPKCVAALAGWGVPLLALIPLGLATQLNIPGMENIQAMGQQIANQFNDAVQQALSNPALAQLNAVLAENGQSIGTAAGALGAIALGIAALSTISAACSDGGSSTGSSNA</sequence>
<gene>
    <name evidence="2" type="ORF">L8U61_11870</name>
</gene>
<comment type="caution">
    <text evidence="2">The sequence shown here is derived from an EMBL/GenBank/DDBJ whole genome shotgun (WGS) entry which is preliminary data.</text>
</comment>
<feature type="region of interest" description="Disordered" evidence="1">
    <location>
        <begin position="1"/>
        <end position="65"/>
    </location>
</feature>
<evidence type="ECO:0000313" key="2">
    <source>
        <dbReference type="EMBL" id="MCZ9292827.1"/>
    </source>
</evidence>
<dbReference type="Gene3D" id="2.60.40.10">
    <property type="entry name" value="Immunoglobulins"/>
    <property type="match status" value="1"/>
</dbReference>
<dbReference type="InterPro" id="IPR015919">
    <property type="entry name" value="Cadherin-like_sf"/>
</dbReference>
<dbReference type="RefSeq" id="WP_269952930.1">
    <property type="nucleotide sequence ID" value="NZ_JAKMUR010000033.1"/>
</dbReference>
<dbReference type="SUPFAM" id="SSF49313">
    <property type="entry name" value="Cadherin-like"/>
    <property type="match status" value="1"/>
</dbReference>
<dbReference type="InterPro" id="IPR013783">
    <property type="entry name" value="Ig-like_fold"/>
</dbReference>
<dbReference type="EMBL" id="JAKMUR010000033">
    <property type="protein sequence ID" value="MCZ9292827.1"/>
    <property type="molecule type" value="Genomic_DNA"/>
</dbReference>
<evidence type="ECO:0000256" key="1">
    <source>
        <dbReference type="SAM" id="MobiDB-lite"/>
    </source>
</evidence>
<dbReference type="Pfam" id="PF05345">
    <property type="entry name" value="He_PIG"/>
    <property type="match status" value="1"/>
</dbReference>
<accession>A0ABT4RB89</accession>
<reference evidence="2" key="1">
    <citation type="submission" date="2022-02" db="EMBL/GenBank/DDBJ databases">
        <title>Corynebacterium sp. from urogenital microbiome.</title>
        <authorList>
            <person name="Cappelli E.A."/>
            <person name="Ribeiro T.G."/>
            <person name="Peixe L."/>
        </authorList>
    </citation>
    <scope>NUCLEOTIDE SEQUENCE</scope>
    <source>
        <strain evidence="2">C8Ua_144</strain>
    </source>
</reference>